<evidence type="ECO:0000256" key="1">
    <source>
        <dbReference type="ARBA" id="ARBA00048432"/>
    </source>
</evidence>
<dbReference type="Proteomes" id="UP000614601">
    <property type="component" value="Unassembled WGS sequence"/>
</dbReference>
<sequence length="678" mass="77899">MACETEQVLKELCQKVEASSLDSSSCRYGRDDLLDILYIKSDDEWNQRGKKAGLAPKELKFLNRVPGKNYDDIRALYACKEYRRNMLNFYFPDEYAYLQQLKRIDEGAVKQNRVLFDYLMREQNNMADLIQKQIAIICLYWAQGLIESRQPIFLDAILQYKEHRIVKYVVGGKEKMATITYFSCLMPEERRQPNFRSAADRINLVTVIREGIVLFEGFVHYKKNGEVVLKVDRVKKDLLTELQQVTALDVDLYEQPNDFVPQAMLNAVQGVKMGLIDSILMPKPTEKYEQALPGALRQYDKQPHLAFLNAEQKAVIHAVDTHAHAGFPFVLYGPPGTGKTETISALVLTLLKKTPNTRILICTPSNMAANRVTEKLMEHFGKPYNDVLTEKNLLRLFSSGNNYKRRDKKFDNVISANLALKRYVIPEVECLIRRRVIVCTLSSTTHLIKHDVPRGHFDYIMIDEAGQASEAEVWIPLGGLADRTTSVFLYGDPKQLGPVITLNLPKYMTDKFVSPLHRFLQNPQYLKDFTFQSPQTRAIVNHTAQSQDPNNHVSLNTAPDNQRHVYGFLRVLSKNGIRLKKTQGYDSKNSKVNRSIKYSIEFIGPCSALLSRLKLNKKMNLKERRQFKALKNLVTRNPAPSLSMTPFHFYTAIGFIMFAEQFFPLSSEKFYSVYRVEI</sequence>
<dbReference type="PANTHER" id="PTHR10887:SF322">
    <property type="entry name" value="HELICASE MOV-10"/>
    <property type="match status" value="1"/>
</dbReference>
<dbReference type="SUPFAM" id="SSF52540">
    <property type="entry name" value="P-loop containing nucleoside triphosphate hydrolases"/>
    <property type="match status" value="1"/>
</dbReference>
<dbReference type="InterPro" id="IPR041677">
    <property type="entry name" value="DNA2/NAM7_AAA_11"/>
</dbReference>
<dbReference type="OrthoDB" id="5785864at2759"/>
<name>A0A811LRE5_9BILA</name>
<keyword evidence="4" id="KW-1185">Reference proteome</keyword>
<dbReference type="GO" id="GO:0003678">
    <property type="term" value="F:DNA helicase activity"/>
    <property type="evidence" value="ECO:0007669"/>
    <property type="project" value="UniProtKB-EC"/>
</dbReference>
<reference evidence="3" key="1">
    <citation type="submission" date="2020-09" db="EMBL/GenBank/DDBJ databases">
        <authorList>
            <person name="Kikuchi T."/>
        </authorList>
    </citation>
    <scope>NUCLEOTIDE SEQUENCE</scope>
    <source>
        <strain evidence="3">SH1</strain>
    </source>
</reference>
<dbReference type="SMART" id="SM00487">
    <property type="entry name" value="DEXDc"/>
    <property type="match status" value="1"/>
</dbReference>
<feature type="domain" description="Helicase ATP-binding" evidence="2">
    <location>
        <begin position="320"/>
        <end position="465"/>
    </location>
</feature>
<dbReference type="EMBL" id="CAJFDH010000006">
    <property type="protein sequence ID" value="CAD5230622.1"/>
    <property type="molecule type" value="Genomic_DNA"/>
</dbReference>
<protein>
    <recommendedName>
        <fullName evidence="2">Helicase ATP-binding domain-containing protein</fullName>
    </recommendedName>
</protein>
<dbReference type="InterPro" id="IPR045055">
    <property type="entry name" value="DNA2/NAM7-like"/>
</dbReference>
<comment type="caution">
    <text evidence="3">The sequence shown here is derived from an EMBL/GenBank/DDBJ whole genome shotgun (WGS) entry which is preliminary data.</text>
</comment>
<dbReference type="InterPro" id="IPR014001">
    <property type="entry name" value="Helicase_ATP-bd"/>
</dbReference>
<organism evidence="3 4">
    <name type="scientific">Bursaphelenchus okinawaensis</name>
    <dbReference type="NCBI Taxonomy" id="465554"/>
    <lineage>
        <taxon>Eukaryota</taxon>
        <taxon>Metazoa</taxon>
        <taxon>Ecdysozoa</taxon>
        <taxon>Nematoda</taxon>
        <taxon>Chromadorea</taxon>
        <taxon>Rhabditida</taxon>
        <taxon>Tylenchina</taxon>
        <taxon>Tylenchomorpha</taxon>
        <taxon>Aphelenchoidea</taxon>
        <taxon>Aphelenchoididae</taxon>
        <taxon>Bursaphelenchus</taxon>
    </lineage>
</organism>
<dbReference type="PANTHER" id="PTHR10887">
    <property type="entry name" value="DNA2/NAM7 HELICASE FAMILY"/>
    <property type="match status" value="1"/>
</dbReference>
<dbReference type="Pfam" id="PF13086">
    <property type="entry name" value="AAA_11"/>
    <property type="match status" value="2"/>
</dbReference>
<gene>
    <name evidence="3" type="ORF">BOKJ2_LOCUS14227</name>
</gene>
<dbReference type="PROSITE" id="PS51192">
    <property type="entry name" value="HELICASE_ATP_BIND_1"/>
    <property type="match status" value="1"/>
</dbReference>
<evidence type="ECO:0000313" key="3">
    <source>
        <dbReference type="EMBL" id="CAD5230622.1"/>
    </source>
</evidence>
<proteinExistence type="predicted"/>
<dbReference type="Proteomes" id="UP000783686">
    <property type="component" value="Unassembled WGS sequence"/>
</dbReference>
<dbReference type="GO" id="GO:0035194">
    <property type="term" value="P:regulatory ncRNA-mediated post-transcriptional gene silencing"/>
    <property type="evidence" value="ECO:0007669"/>
    <property type="project" value="TreeGrafter"/>
</dbReference>
<dbReference type="Gene3D" id="3.40.50.300">
    <property type="entry name" value="P-loop containing nucleotide triphosphate hydrolases"/>
    <property type="match status" value="1"/>
</dbReference>
<evidence type="ECO:0000313" key="4">
    <source>
        <dbReference type="Proteomes" id="UP000614601"/>
    </source>
</evidence>
<dbReference type="InterPro" id="IPR027417">
    <property type="entry name" value="P-loop_NTPase"/>
</dbReference>
<dbReference type="GO" id="GO:0005829">
    <property type="term" value="C:cytosol"/>
    <property type="evidence" value="ECO:0007669"/>
    <property type="project" value="TreeGrafter"/>
</dbReference>
<comment type="catalytic activity">
    <reaction evidence="1">
        <text>ATP + H2O = ADP + phosphate + H(+)</text>
        <dbReference type="Rhea" id="RHEA:13065"/>
        <dbReference type="ChEBI" id="CHEBI:15377"/>
        <dbReference type="ChEBI" id="CHEBI:15378"/>
        <dbReference type="ChEBI" id="CHEBI:30616"/>
        <dbReference type="ChEBI" id="CHEBI:43474"/>
        <dbReference type="ChEBI" id="CHEBI:456216"/>
        <dbReference type="EC" id="3.6.4.12"/>
    </reaction>
    <physiologicalReaction direction="left-to-right" evidence="1">
        <dbReference type="Rhea" id="RHEA:13066"/>
    </physiologicalReaction>
</comment>
<evidence type="ECO:0000259" key="2">
    <source>
        <dbReference type="PROSITE" id="PS51192"/>
    </source>
</evidence>
<dbReference type="EMBL" id="CAJFCW020000006">
    <property type="protein sequence ID" value="CAG9127846.1"/>
    <property type="molecule type" value="Genomic_DNA"/>
</dbReference>
<dbReference type="GO" id="GO:0043186">
    <property type="term" value="C:P granule"/>
    <property type="evidence" value="ECO:0007669"/>
    <property type="project" value="TreeGrafter"/>
</dbReference>
<accession>A0A811LRE5</accession>
<dbReference type="AlphaFoldDB" id="A0A811LRE5"/>